<evidence type="ECO:0000313" key="2">
    <source>
        <dbReference type="EMBL" id="MDR6294298.1"/>
    </source>
</evidence>
<feature type="compositionally biased region" description="Polar residues" evidence="1">
    <location>
        <begin position="1"/>
        <end position="10"/>
    </location>
</feature>
<protein>
    <submittedName>
        <fullName evidence="2">Uncharacterized protein</fullName>
    </submittedName>
</protein>
<sequence length="104" mass="10891">MVDVVNQTNPRHLAKASPGEKGTGIFAIPDPTSSNFGAAQVVEVSDITYDECIARGEFTLGFKWIPQSVAQTVGPCVVAGQPCVKDCGDDAHCICVKGRCVGLP</sequence>
<name>A0ABU1K098_9PROT</name>
<dbReference type="EMBL" id="JAVDPW010000018">
    <property type="protein sequence ID" value="MDR6294298.1"/>
    <property type="molecule type" value="Genomic_DNA"/>
</dbReference>
<accession>A0ABU1K098</accession>
<dbReference type="RefSeq" id="WP_309801757.1">
    <property type="nucleotide sequence ID" value="NZ_JAVDPW010000018.1"/>
</dbReference>
<reference evidence="2 3" key="1">
    <citation type="submission" date="2023-07" db="EMBL/GenBank/DDBJ databases">
        <title>Sorghum-associated microbial communities from plants grown in Nebraska, USA.</title>
        <authorList>
            <person name="Schachtman D."/>
        </authorList>
    </citation>
    <scope>NUCLEOTIDE SEQUENCE [LARGE SCALE GENOMIC DNA]</scope>
    <source>
        <strain evidence="2 3">584</strain>
    </source>
</reference>
<proteinExistence type="predicted"/>
<organism evidence="2 3">
    <name type="scientific">Inquilinus ginsengisoli</name>
    <dbReference type="NCBI Taxonomy" id="363840"/>
    <lineage>
        <taxon>Bacteria</taxon>
        <taxon>Pseudomonadati</taxon>
        <taxon>Pseudomonadota</taxon>
        <taxon>Alphaproteobacteria</taxon>
        <taxon>Rhodospirillales</taxon>
        <taxon>Rhodospirillaceae</taxon>
        <taxon>Inquilinus</taxon>
    </lineage>
</organism>
<gene>
    <name evidence="2" type="ORF">E9232_006852</name>
</gene>
<dbReference type="Proteomes" id="UP001262410">
    <property type="component" value="Unassembled WGS sequence"/>
</dbReference>
<evidence type="ECO:0000256" key="1">
    <source>
        <dbReference type="SAM" id="MobiDB-lite"/>
    </source>
</evidence>
<comment type="caution">
    <text evidence="2">The sequence shown here is derived from an EMBL/GenBank/DDBJ whole genome shotgun (WGS) entry which is preliminary data.</text>
</comment>
<keyword evidence="3" id="KW-1185">Reference proteome</keyword>
<feature type="region of interest" description="Disordered" evidence="1">
    <location>
        <begin position="1"/>
        <end position="20"/>
    </location>
</feature>
<evidence type="ECO:0000313" key="3">
    <source>
        <dbReference type="Proteomes" id="UP001262410"/>
    </source>
</evidence>